<evidence type="ECO:0000256" key="1">
    <source>
        <dbReference type="SAM" id="Phobius"/>
    </source>
</evidence>
<evidence type="ECO:0008006" key="4">
    <source>
        <dbReference type="Google" id="ProtNLM"/>
    </source>
</evidence>
<feature type="transmembrane region" description="Helical" evidence="1">
    <location>
        <begin position="121"/>
        <end position="140"/>
    </location>
</feature>
<accession>A0ABY4G2J8</accession>
<dbReference type="RefSeq" id="WP_245119027.1">
    <property type="nucleotide sequence ID" value="NZ_CP095061.1"/>
</dbReference>
<sequence>MTDADFHRAIRRIRWRHCLHYTVQALVMGALMLAGGNKVAGGGSPQPVLASWPLLLLLGALLPLAGVLLYLISRRLTPNLRRPAEQNLRVYQSRMLLRNSLLSLLGLPLLVSYVFTRSLLELASCGVLLLALCLLTVPSAKTYQRWLLS</sequence>
<protein>
    <recommendedName>
        <fullName evidence="4">MFS transporter</fullName>
    </recommendedName>
</protein>
<keyword evidence="1" id="KW-0472">Membrane</keyword>
<gene>
    <name evidence="2" type="ORF">MUN86_15780</name>
</gene>
<proteinExistence type="predicted"/>
<feature type="transmembrane region" description="Helical" evidence="1">
    <location>
        <begin position="21"/>
        <end position="40"/>
    </location>
</feature>
<keyword evidence="1" id="KW-0812">Transmembrane</keyword>
<organism evidence="2 3">
    <name type="scientific">Hymenobacter volaticus</name>
    <dbReference type="NCBI Taxonomy" id="2932254"/>
    <lineage>
        <taxon>Bacteria</taxon>
        <taxon>Pseudomonadati</taxon>
        <taxon>Bacteroidota</taxon>
        <taxon>Cytophagia</taxon>
        <taxon>Cytophagales</taxon>
        <taxon>Hymenobacteraceae</taxon>
        <taxon>Hymenobacter</taxon>
    </lineage>
</organism>
<evidence type="ECO:0000313" key="3">
    <source>
        <dbReference type="Proteomes" id="UP000830401"/>
    </source>
</evidence>
<name>A0ABY4G2J8_9BACT</name>
<dbReference type="EMBL" id="CP095061">
    <property type="protein sequence ID" value="UOQ65017.1"/>
    <property type="molecule type" value="Genomic_DNA"/>
</dbReference>
<keyword evidence="1" id="KW-1133">Transmembrane helix</keyword>
<keyword evidence="3" id="KW-1185">Reference proteome</keyword>
<evidence type="ECO:0000313" key="2">
    <source>
        <dbReference type="EMBL" id="UOQ65017.1"/>
    </source>
</evidence>
<dbReference type="Proteomes" id="UP000830401">
    <property type="component" value="Chromosome"/>
</dbReference>
<feature type="transmembrane region" description="Helical" evidence="1">
    <location>
        <begin position="52"/>
        <end position="72"/>
    </location>
</feature>
<feature type="transmembrane region" description="Helical" evidence="1">
    <location>
        <begin position="96"/>
        <end position="115"/>
    </location>
</feature>
<reference evidence="2" key="1">
    <citation type="submission" date="2022-04" db="EMBL/GenBank/DDBJ databases">
        <title>Hymenobacter sp. isolated from the air.</title>
        <authorList>
            <person name="Won M."/>
            <person name="Lee C.-M."/>
            <person name="Woen H.-Y."/>
            <person name="Kwon S.-W."/>
        </authorList>
    </citation>
    <scope>NUCLEOTIDE SEQUENCE</scope>
    <source>
        <strain evidence="2">5420S-77</strain>
    </source>
</reference>